<evidence type="ECO:0008006" key="7">
    <source>
        <dbReference type="Google" id="ProtNLM"/>
    </source>
</evidence>
<feature type="compositionally biased region" description="Polar residues" evidence="2">
    <location>
        <begin position="86"/>
        <end position="95"/>
    </location>
</feature>
<dbReference type="SUPFAM" id="SSF52540">
    <property type="entry name" value="P-loop containing nucleoside triphosphate hydrolases"/>
    <property type="match status" value="2"/>
</dbReference>
<feature type="domain" description="Helicase ATP-binding" evidence="3">
    <location>
        <begin position="147"/>
        <end position="327"/>
    </location>
</feature>
<dbReference type="CDD" id="cd18793">
    <property type="entry name" value="SF2_C_SNF"/>
    <property type="match status" value="1"/>
</dbReference>
<dbReference type="InterPro" id="IPR027417">
    <property type="entry name" value="P-loop_NTPase"/>
</dbReference>
<feature type="region of interest" description="Disordered" evidence="2">
    <location>
        <begin position="848"/>
        <end position="974"/>
    </location>
</feature>
<dbReference type="InParanoid" id="A0A1Z5JMJ9"/>
<dbReference type="GO" id="GO:0015616">
    <property type="term" value="F:DNA translocase activity"/>
    <property type="evidence" value="ECO:0007669"/>
    <property type="project" value="TreeGrafter"/>
</dbReference>
<dbReference type="GO" id="GO:0005524">
    <property type="term" value="F:ATP binding"/>
    <property type="evidence" value="ECO:0007669"/>
    <property type="project" value="InterPro"/>
</dbReference>
<feature type="compositionally biased region" description="Basic and acidic residues" evidence="2">
    <location>
        <begin position="1"/>
        <end position="11"/>
    </location>
</feature>
<feature type="domain" description="Helicase C-terminal" evidence="4">
    <location>
        <begin position="465"/>
        <end position="628"/>
    </location>
</feature>
<dbReference type="PANTHER" id="PTHR45629:SF7">
    <property type="entry name" value="DNA EXCISION REPAIR PROTEIN ERCC-6-RELATED"/>
    <property type="match status" value="1"/>
</dbReference>
<accession>A0A1Z5JMJ9</accession>
<feature type="compositionally biased region" description="Basic and acidic residues" evidence="2">
    <location>
        <begin position="900"/>
        <end position="913"/>
    </location>
</feature>
<dbReference type="InterPro" id="IPR000330">
    <property type="entry name" value="SNF2_N"/>
</dbReference>
<dbReference type="InterPro" id="IPR001650">
    <property type="entry name" value="Helicase_C-like"/>
</dbReference>
<dbReference type="InterPro" id="IPR038718">
    <property type="entry name" value="SNF2-like_sf"/>
</dbReference>
<keyword evidence="6" id="KW-1185">Reference proteome</keyword>
<dbReference type="Proteomes" id="UP000198406">
    <property type="component" value="Unassembled WGS sequence"/>
</dbReference>
<feature type="compositionally biased region" description="Low complexity" evidence="2">
    <location>
        <begin position="13"/>
        <end position="25"/>
    </location>
</feature>
<dbReference type="AlphaFoldDB" id="A0A1Z5JMJ9"/>
<dbReference type="Gene3D" id="3.40.50.300">
    <property type="entry name" value="P-loop containing nucleotide triphosphate hydrolases"/>
    <property type="match status" value="1"/>
</dbReference>
<dbReference type="OrthoDB" id="413460at2759"/>
<dbReference type="InterPro" id="IPR049730">
    <property type="entry name" value="SNF2/RAD54-like_C"/>
</dbReference>
<dbReference type="InterPro" id="IPR014001">
    <property type="entry name" value="Helicase_ATP-bd"/>
</dbReference>
<dbReference type="PANTHER" id="PTHR45629">
    <property type="entry name" value="SNF2/RAD54 FAMILY MEMBER"/>
    <property type="match status" value="1"/>
</dbReference>
<evidence type="ECO:0000313" key="6">
    <source>
        <dbReference type="Proteomes" id="UP000198406"/>
    </source>
</evidence>
<reference evidence="5 6" key="1">
    <citation type="journal article" date="2015" name="Plant Cell">
        <title>Oil accumulation by the oleaginous diatom Fistulifera solaris as revealed by the genome and transcriptome.</title>
        <authorList>
            <person name="Tanaka T."/>
            <person name="Maeda Y."/>
            <person name="Veluchamy A."/>
            <person name="Tanaka M."/>
            <person name="Abida H."/>
            <person name="Marechal E."/>
            <person name="Bowler C."/>
            <person name="Muto M."/>
            <person name="Sunaga Y."/>
            <person name="Tanaka M."/>
            <person name="Yoshino T."/>
            <person name="Taniguchi T."/>
            <person name="Fukuda Y."/>
            <person name="Nemoto M."/>
            <person name="Matsumoto M."/>
            <person name="Wong P.S."/>
            <person name="Aburatani S."/>
            <person name="Fujibuchi W."/>
        </authorList>
    </citation>
    <scope>NUCLEOTIDE SEQUENCE [LARGE SCALE GENOMIC DNA]</scope>
    <source>
        <strain evidence="5 6">JPCC DA0580</strain>
    </source>
</reference>
<organism evidence="5 6">
    <name type="scientific">Fistulifera solaris</name>
    <name type="common">Oleaginous diatom</name>
    <dbReference type="NCBI Taxonomy" id="1519565"/>
    <lineage>
        <taxon>Eukaryota</taxon>
        <taxon>Sar</taxon>
        <taxon>Stramenopiles</taxon>
        <taxon>Ochrophyta</taxon>
        <taxon>Bacillariophyta</taxon>
        <taxon>Bacillariophyceae</taxon>
        <taxon>Bacillariophycidae</taxon>
        <taxon>Naviculales</taxon>
        <taxon>Naviculaceae</taxon>
        <taxon>Fistulifera</taxon>
    </lineage>
</organism>
<dbReference type="PROSITE" id="PS51194">
    <property type="entry name" value="HELICASE_CTER"/>
    <property type="match status" value="1"/>
</dbReference>
<feature type="compositionally biased region" description="Polar residues" evidence="2">
    <location>
        <begin position="961"/>
        <end position="974"/>
    </location>
</feature>
<dbReference type="GO" id="GO:0016787">
    <property type="term" value="F:hydrolase activity"/>
    <property type="evidence" value="ECO:0007669"/>
    <property type="project" value="UniProtKB-KW"/>
</dbReference>
<evidence type="ECO:0000259" key="4">
    <source>
        <dbReference type="PROSITE" id="PS51194"/>
    </source>
</evidence>
<sequence>MDDLTPNDRRRSVGFSSDDSDSSQSKKPKTQEYDTDFSRSSSLSSSLSSSSEEIKDLLQTLGIEPKVNDESVPNEEENTRRDSVPLQRTKSSSSKKVPIELPYMLDKSRNELYFAPDHKGIQFPDFRIPRSLYQKLFAHQVEGVSWMASLYHRGGGLLGDDMGMGKTFTTLTCLGGLMNAGTICNALVVAPKSVLRSWEREASKVLLACVPIAMVQVMSADHSPLQRKRILAEALAARRSKSQRPQLVITSYGMVEKCTDLFLGGAKDVWDYVVLDEGHTIKNRRTKTHSCCQSICKPKTKRIMLTGTPIMNNLEELWTIFDWISAGRLLGDLSTFKYAYIKIIDAARDKNASEYIIQRGDDRSKNLQEVLRPFLLQRRKFDILRELLPTKTEIVVWSHLSEQQRELYNEFLLNKRSILRSLREGETAIVLAAITRMKMLCGHPALYDEEYEVPDLHRTIEQSAKLETMLHLVEKMTDRGHKILIFSQSTKMLNIIQRALLEKLHLGVSRIDGDTKERERQRLVDDFNNPKSQQKVFLLSTKAGGVGITLTGADRVILFDPSWNPSEDDQAIGRAYRIGQTREVTVVRMITAGTVEEKMYERQLYKDGIRRVVLTVGDEVQRYFERSELSKMFNLAPPGECPTLEKAQAEGNDCSHSDFDFVREFRNVLGLSRHDVFYKTSDTAAIEEGHDGTKLAFSSVPTDVSNPRHILDNVMDSELAGLGMMGRMEHLMSSGYKSRDSDSFPLSTPYDRFLPPDSRNELFESLASAERIVARNLSYTPQAPVDKKPFATETRPHVPAARTEPKPVVTKPAVTLSSIQKPVFQFDDFVLNEPPAPVSKPREIIDVDSDDDFSLSGGPVFSSTVKKEPTAMKSEAVVSAASQPKSEDVKPAPVPSSVQRDTHSSHVEDERKPAVAPSSNIGGDSHRLSVETISSNSTLSATGTEAASTSGDETMADVSLSHENSNENAPSNEVRTEPQLSAMINTMLEQANHYKQAGQPRMALQELCNILNHHCDKLDEKAEVSLHEQIGSLVFSENPDFLT</sequence>
<evidence type="ECO:0000259" key="3">
    <source>
        <dbReference type="PROSITE" id="PS51192"/>
    </source>
</evidence>
<dbReference type="Pfam" id="PF00271">
    <property type="entry name" value="Helicase_C"/>
    <property type="match status" value="1"/>
</dbReference>
<keyword evidence="1" id="KW-0378">Hydrolase</keyword>
<name>A0A1Z5JMJ9_FISSO</name>
<proteinExistence type="predicted"/>
<feature type="compositionally biased region" description="Polar residues" evidence="2">
    <location>
        <begin position="931"/>
        <end position="952"/>
    </location>
</feature>
<protein>
    <recommendedName>
        <fullName evidence="7">DNA excision repair protein ERCC-6</fullName>
    </recommendedName>
</protein>
<comment type="caution">
    <text evidence="5">The sequence shown here is derived from an EMBL/GenBank/DDBJ whole genome shotgun (WGS) entry which is preliminary data.</text>
</comment>
<dbReference type="PROSITE" id="PS51192">
    <property type="entry name" value="HELICASE_ATP_BIND_1"/>
    <property type="match status" value="1"/>
</dbReference>
<dbReference type="SMART" id="SM00487">
    <property type="entry name" value="DEXDc"/>
    <property type="match status" value="1"/>
</dbReference>
<feature type="region of interest" description="Disordered" evidence="2">
    <location>
        <begin position="1"/>
        <end position="95"/>
    </location>
</feature>
<dbReference type="Pfam" id="PF00176">
    <property type="entry name" value="SNF2-rel_dom"/>
    <property type="match status" value="1"/>
</dbReference>
<dbReference type="SMART" id="SM00490">
    <property type="entry name" value="HELICc"/>
    <property type="match status" value="1"/>
</dbReference>
<dbReference type="InterPro" id="IPR050496">
    <property type="entry name" value="SNF2_RAD54_helicase_repair"/>
</dbReference>
<dbReference type="EMBL" id="BDSP01000087">
    <property type="protein sequence ID" value="GAX15199.1"/>
    <property type="molecule type" value="Genomic_DNA"/>
</dbReference>
<evidence type="ECO:0000256" key="1">
    <source>
        <dbReference type="ARBA" id="ARBA00022801"/>
    </source>
</evidence>
<dbReference type="Gene3D" id="3.40.50.10810">
    <property type="entry name" value="Tandem AAA-ATPase domain"/>
    <property type="match status" value="1"/>
</dbReference>
<gene>
    <name evidence="5" type="ORF">FisN_12Lh095</name>
</gene>
<evidence type="ECO:0000256" key="2">
    <source>
        <dbReference type="SAM" id="MobiDB-lite"/>
    </source>
</evidence>
<evidence type="ECO:0000313" key="5">
    <source>
        <dbReference type="EMBL" id="GAX15199.1"/>
    </source>
</evidence>
<feature type="compositionally biased region" description="Low complexity" evidence="2">
    <location>
        <begin position="38"/>
        <end position="51"/>
    </location>
</feature>